<organism evidence="1 2">
    <name type="scientific">Myroides odoratimimus</name>
    <dbReference type="NCBI Taxonomy" id="76832"/>
    <lineage>
        <taxon>Bacteria</taxon>
        <taxon>Pseudomonadati</taxon>
        <taxon>Bacteroidota</taxon>
        <taxon>Flavobacteriia</taxon>
        <taxon>Flavobacteriales</taxon>
        <taxon>Flavobacteriaceae</taxon>
        <taxon>Myroides</taxon>
    </lineage>
</organism>
<sequence length="87" mass="10204">MINEELTIRIKSVLGFRYTSQILDYLDKRRIFNSLGTPYSRSYISEIVNGTRTNLIVEEAIITLCDDKIKRHTNLSLKKEELLKKEL</sequence>
<reference evidence="1 2" key="1">
    <citation type="journal article" date="2016" name="J. Zhejiang Univ. Sci. B">
        <title>Antibiotic resistance mechanisms of Myroides sp.</title>
        <authorList>
            <person name="Hu S."/>
            <person name="Yuan S."/>
            <person name="Qu H."/>
            <person name="Jiang T."/>
            <person name="Zhou Y."/>
            <person name="Wang M."/>
            <person name="Ming D."/>
        </authorList>
    </citation>
    <scope>NUCLEOTIDE SEQUENCE [LARGE SCALE GENOMIC DNA]</scope>
    <source>
        <strain evidence="1 2">PR63039</strain>
    </source>
</reference>
<dbReference type="KEGG" id="mod:AS202_03295"/>
<dbReference type="AlphaFoldDB" id="A0AAI8C342"/>
<proteinExistence type="predicted"/>
<name>A0AAI8C342_9FLAO</name>
<accession>A0AAI8C342</accession>
<protein>
    <submittedName>
        <fullName evidence="1">Uncharacterized protein</fullName>
    </submittedName>
</protein>
<evidence type="ECO:0000313" key="1">
    <source>
        <dbReference type="EMBL" id="ALU25239.1"/>
    </source>
</evidence>
<gene>
    <name evidence="1" type="ORF">AS202_03295</name>
</gene>
<dbReference type="Proteomes" id="UP000069030">
    <property type="component" value="Chromosome"/>
</dbReference>
<evidence type="ECO:0000313" key="2">
    <source>
        <dbReference type="Proteomes" id="UP000069030"/>
    </source>
</evidence>
<dbReference type="RefSeq" id="WP_058699097.1">
    <property type="nucleotide sequence ID" value="NZ_CP013690.1"/>
</dbReference>
<dbReference type="EMBL" id="CP013690">
    <property type="protein sequence ID" value="ALU25239.1"/>
    <property type="molecule type" value="Genomic_DNA"/>
</dbReference>